<dbReference type="GO" id="GO:0000408">
    <property type="term" value="C:EKC/KEOPS complex"/>
    <property type="evidence" value="ECO:0007669"/>
    <property type="project" value="TreeGrafter"/>
</dbReference>
<dbReference type="FunFam" id="3.30.200.20:FF:000201">
    <property type="entry name" value="TP53-regulating kinase isoform X1"/>
    <property type="match status" value="1"/>
</dbReference>
<name>A0A137PBL3_CONC2</name>
<comment type="function">
    <text evidence="1">Component of the EKC/KEOPS complex that is required for the formation of a threonylcarbamoyl group on adenosine at position 37 (t(6)A37) in tRNAs that read codons beginning with adenine. The complex is probably involved in the transfer of the threonylcarbamoyl moiety of threonylcarbamoyl-AMP (TC-AMP) to the N6 group of A37. BUD32 has ATPase activity in the context of the EKC/KEOPS complex and likely plays a supporting role to the catalytic subunit KAE1. The EKC/KEOPS complex also promotes both telomere uncapping and telomere elongation. The complex is required for efficient recruitment of transcriptional coactivators.</text>
</comment>
<evidence type="ECO:0000256" key="5">
    <source>
        <dbReference type="ARBA" id="ARBA00022527"/>
    </source>
</evidence>
<keyword evidence="11" id="KW-0378">Hydrolase</keyword>
<evidence type="ECO:0000256" key="7">
    <source>
        <dbReference type="ARBA" id="ARBA00022679"/>
    </source>
</evidence>
<dbReference type="OMA" id="AYCEVHP"/>
<comment type="subcellular location">
    <subcellularLocation>
        <location evidence="2">Nucleus</location>
    </subcellularLocation>
</comment>
<dbReference type="Gene3D" id="3.30.200.20">
    <property type="entry name" value="Phosphorylase Kinase, domain 1"/>
    <property type="match status" value="1"/>
</dbReference>
<dbReference type="NCBIfam" id="TIGR03724">
    <property type="entry name" value="arch_bud32"/>
    <property type="match status" value="1"/>
</dbReference>
<dbReference type="GO" id="GO:0004674">
    <property type="term" value="F:protein serine/threonine kinase activity"/>
    <property type="evidence" value="ECO:0007669"/>
    <property type="project" value="UniProtKB-KW"/>
</dbReference>
<dbReference type="GO" id="GO:0005829">
    <property type="term" value="C:cytosol"/>
    <property type="evidence" value="ECO:0007669"/>
    <property type="project" value="TreeGrafter"/>
</dbReference>
<dbReference type="GO" id="GO:0005634">
    <property type="term" value="C:nucleus"/>
    <property type="evidence" value="ECO:0007669"/>
    <property type="project" value="UniProtKB-SubCell"/>
</dbReference>
<evidence type="ECO:0000256" key="14">
    <source>
        <dbReference type="ARBA" id="ARBA00047899"/>
    </source>
</evidence>
<dbReference type="SUPFAM" id="SSF56112">
    <property type="entry name" value="Protein kinase-like (PK-like)"/>
    <property type="match status" value="1"/>
</dbReference>
<evidence type="ECO:0000256" key="10">
    <source>
        <dbReference type="ARBA" id="ARBA00022777"/>
    </source>
</evidence>
<evidence type="ECO:0000256" key="6">
    <source>
        <dbReference type="ARBA" id="ARBA00022553"/>
    </source>
</evidence>
<dbReference type="Proteomes" id="UP000070444">
    <property type="component" value="Unassembled WGS sequence"/>
</dbReference>
<keyword evidence="18" id="KW-1185">Reference proteome</keyword>
<dbReference type="InterPro" id="IPR000719">
    <property type="entry name" value="Prot_kinase_dom"/>
</dbReference>
<evidence type="ECO:0000313" key="17">
    <source>
        <dbReference type="EMBL" id="KXN72397.1"/>
    </source>
</evidence>
<dbReference type="SMART" id="SM00220">
    <property type="entry name" value="S_TKc"/>
    <property type="match status" value="1"/>
</dbReference>
<evidence type="ECO:0000256" key="11">
    <source>
        <dbReference type="ARBA" id="ARBA00022801"/>
    </source>
</evidence>
<keyword evidence="8" id="KW-0819">tRNA processing</keyword>
<feature type="domain" description="Protein kinase" evidence="16">
    <location>
        <begin position="6"/>
        <end position="219"/>
    </location>
</feature>
<dbReference type="STRING" id="796925.A0A137PBL3"/>
<dbReference type="PROSITE" id="PS50011">
    <property type="entry name" value="PROTEIN_KINASE_DOM"/>
    <property type="match status" value="1"/>
</dbReference>
<dbReference type="FunFam" id="1.10.510.10:FF:000323">
    <property type="entry name" value="TP53-regulating kinase, putative"/>
    <property type="match status" value="1"/>
</dbReference>
<keyword evidence="9" id="KW-0547">Nucleotide-binding</keyword>
<gene>
    <name evidence="17" type="ORF">CONCODRAFT_56456</name>
</gene>
<keyword evidence="10 17" id="KW-0418">Kinase</keyword>
<evidence type="ECO:0000256" key="3">
    <source>
        <dbReference type="ARBA" id="ARBA00010630"/>
    </source>
</evidence>
<dbReference type="GO" id="GO:0008033">
    <property type="term" value="P:tRNA processing"/>
    <property type="evidence" value="ECO:0007669"/>
    <property type="project" value="UniProtKB-KW"/>
</dbReference>
<dbReference type="AlphaFoldDB" id="A0A137PBL3"/>
<evidence type="ECO:0000256" key="12">
    <source>
        <dbReference type="ARBA" id="ARBA00022840"/>
    </source>
</evidence>
<dbReference type="Gene3D" id="1.10.510.10">
    <property type="entry name" value="Transferase(Phosphotransferase) domain 1"/>
    <property type="match status" value="1"/>
</dbReference>
<evidence type="ECO:0000256" key="13">
    <source>
        <dbReference type="ARBA" id="ARBA00023242"/>
    </source>
</evidence>
<comment type="catalytic activity">
    <reaction evidence="14">
        <text>L-threonyl-[protein] + ATP = O-phospho-L-threonyl-[protein] + ADP + H(+)</text>
        <dbReference type="Rhea" id="RHEA:46608"/>
        <dbReference type="Rhea" id="RHEA-COMP:11060"/>
        <dbReference type="Rhea" id="RHEA-COMP:11605"/>
        <dbReference type="ChEBI" id="CHEBI:15378"/>
        <dbReference type="ChEBI" id="CHEBI:30013"/>
        <dbReference type="ChEBI" id="CHEBI:30616"/>
        <dbReference type="ChEBI" id="CHEBI:61977"/>
        <dbReference type="ChEBI" id="CHEBI:456216"/>
        <dbReference type="EC" id="2.7.11.1"/>
    </reaction>
</comment>
<dbReference type="EMBL" id="KQ964454">
    <property type="protein sequence ID" value="KXN72397.1"/>
    <property type="molecule type" value="Genomic_DNA"/>
</dbReference>
<keyword evidence="7" id="KW-0808">Transferase</keyword>
<keyword evidence="5" id="KW-0723">Serine/threonine-protein kinase</keyword>
<evidence type="ECO:0000313" key="18">
    <source>
        <dbReference type="Proteomes" id="UP000070444"/>
    </source>
</evidence>
<evidence type="ECO:0000256" key="1">
    <source>
        <dbReference type="ARBA" id="ARBA00003747"/>
    </source>
</evidence>
<dbReference type="PANTHER" id="PTHR12209">
    <property type="entry name" value="NON-SPECIFIC SERINE/THREONINE PROTEIN KINASE"/>
    <property type="match status" value="1"/>
</dbReference>
<keyword evidence="13" id="KW-0539">Nucleus</keyword>
<evidence type="ECO:0000256" key="15">
    <source>
        <dbReference type="ARBA" id="ARBA00048679"/>
    </source>
</evidence>
<dbReference type="PANTHER" id="PTHR12209:SF0">
    <property type="entry name" value="EKC_KEOPS COMPLEX SUBUNIT TP53RK"/>
    <property type="match status" value="1"/>
</dbReference>
<keyword evidence="12" id="KW-0067">ATP-binding</keyword>
<dbReference type="InterPro" id="IPR011009">
    <property type="entry name" value="Kinase-like_dom_sf"/>
</dbReference>
<dbReference type="InterPro" id="IPR008266">
    <property type="entry name" value="Tyr_kinase_AS"/>
</dbReference>
<evidence type="ECO:0000256" key="8">
    <source>
        <dbReference type="ARBA" id="ARBA00022694"/>
    </source>
</evidence>
<dbReference type="Pfam" id="PF06293">
    <property type="entry name" value="Kdo"/>
    <property type="match status" value="1"/>
</dbReference>
<accession>A0A137PBL3</accession>
<evidence type="ECO:0000256" key="2">
    <source>
        <dbReference type="ARBA" id="ARBA00004123"/>
    </source>
</evidence>
<protein>
    <recommendedName>
        <fullName evidence="4">non-specific serine/threonine protein kinase</fullName>
        <ecNumber evidence="4">2.7.11.1</ecNumber>
    </recommendedName>
</protein>
<comment type="similarity">
    <text evidence="3">Belongs to the protein kinase superfamily. BUD32 family.</text>
</comment>
<dbReference type="GO" id="GO:0005524">
    <property type="term" value="F:ATP binding"/>
    <property type="evidence" value="ECO:0007669"/>
    <property type="project" value="UniProtKB-KW"/>
</dbReference>
<organism evidence="17 18">
    <name type="scientific">Conidiobolus coronatus (strain ATCC 28846 / CBS 209.66 / NRRL 28638)</name>
    <name type="common">Delacroixia coronata</name>
    <dbReference type="NCBI Taxonomy" id="796925"/>
    <lineage>
        <taxon>Eukaryota</taxon>
        <taxon>Fungi</taxon>
        <taxon>Fungi incertae sedis</taxon>
        <taxon>Zoopagomycota</taxon>
        <taxon>Entomophthoromycotina</taxon>
        <taxon>Entomophthoromycetes</taxon>
        <taxon>Entomophthorales</taxon>
        <taxon>Ancylistaceae</taxon>
        <taxon>Conidiobolus</taxon>
    </lineage>
</organism>
<comment type="catalytic activity">
    <reaction evidence="15">
        <text>L-seryl-[protein] + ATP = O-phospho-L-seryl-[protein] + ADP + H(+)</text>
        <dbReference type="Rhea" id="RHEA:17989"/>
        <dbReference type="Rhea" id="RHEA-COMP:9863"/>
        <dbReference type="Rhea" id="RHEA-COMP:11604"/>
        <dbReference type="ChEBI" id="CHEBI:15378"/>
        <dbReference type="ChEBI" id="CHEBI:29999"/>
        <dbReference type="ChEBI" id="CHEBI:30616"/>
        <dbReference type="ChEBI" id="CHEBI:83421"/>
        <dbReference type="ChEBI" id="CHEBI:456216"/>
        <dbReference type="EC" id="2.7.11.1"/>
    </reaction>
</comment>
<dbReference type="PROSITE" id="PS00109">
    <property type="entry name" value="PROTEIN_KINASE_TYR"/>
    <property type="match status" value="1"/>
</dbReference>
<dbReference type="GO" id="GO:0070525">
    <property type="term" value="P:tRNA threonylcarbamoyladenosine metabolic process"/>
    <property type="evidence" value="ECO:0007669"/>
    <property type="project" value="TreeGrafter"/>
</dbReference>
<dbReference type="GO" id="GO:0016787">
    <property type="term" value="F:hydrolase activity"/>
    <property type="evidence" value="ECO:0007669"/>
    <property type="project" value="UniProtKB-KW"/>
</dbReference>
<evidence type="ECO:0000256" key="9">
    <source>
        <dbReference type="ARBA" id="ARBA00022741"/>
    </source>
</evidence>
<sequence>MITTQFEQLETLSQGAEAKVSKIKFLNKTCILKQRFQKTYRLAQLDKQLTHKRITQEVRVIKKCFLNGIPVPSILHVSLDGYSIIMTELEGITLKHTIYQSTDYHRLVKLMKSVGTTLAKMHLINVIHGDLTTSNIMVLNKDDQVALIDFGLSQVSNLNEDMAVDLYVLERAFLSTHPNSQKLFNEILLAYAAHDPSLAENIKKLDEVRMRGRKRSMIG</sequence>
<dbReference type="OrthoDB" id="3399at2759"/>
<keyword evidence="6" id="KW-0597">Phosphoprotein</keyword>
<dbReference type="EC" id="2.7.11.1" evidence="4"/>
<proteinExistence type="inferred from homology"/>
<evidence type="ECO:0000256" key="4">
    <source>
        <dbReference type="ARBA" id="ARBA00012513"/>
    </source>
</evidence>
<reference evidence="17 18" key="1">
    <citation type="journal article" date="2015" name="Genome Biol. Evol.">
        <title>Phylogenomic analyses indicate that early fungi evolved digesting cell walls of algal ancestors of land plants.</title>
        <authorList>
            <person name="Chang Y."/>
            <person name="Wang S."/>
            <person name="Sekimoto S."/>
            <person name="Aerts A.L."/>
            <person name="Choi C."/>
            <person name="Clum A."/>
            <person name="LaButti K.M."/>
            <person name="Lindquist E.A."/>
            <person name="Yee Ngan C."/>
            <person name="Ohm R.A."/>
            <person name="Salamov A.A."/>
            <person name="Grigoriev I.V."/>
            <person name="Spatafora J.W."/>
            <person name="Berbee M.L."/>
        </authorList>
    </citation>
    <scope>NUCLEOTIDE SEQUENCE [LARGE SCALE GENOMIC DNA]</scope>
    <source>
        <strain evidence="17 18">NRRL 28638</strain>
    </source>
</reference>
<dbReference type="InterPro" id="IPR022495">
    <property type="entry name" value="Bud32"/>
</dbReference>
<evidence type="ECO:0000259" key="16">
    <source>
        <dbReference type="PROSITE" id="PS50011"/>
    </source>
</evidence>